<dbReference type="GO" id="GO:0005737">
    <property type="term" value="C:cytoplasm"/>
    <property type="evidence" value="ECO:0007669"/>
    <property type="project" value="TreeGrafter"/>
</dbReference>
<evidence type="ECO:0000256" key="1">
    <source>
        <dbReference type="ARBA" id="ARBA00022574"/>
    </source>
</evidence>
<organism evidence="5">
    <name type="scientific">Perkinsus marinus (strain ATCC 50983 / TXsc)</name>
    <dbReference type="NCBI Taxonomy" id="423536"/>
    <lineage>
        <taxon>Eukaryota</taxon>
        <taxon>Sar</taxon>
        <taxon>Alveolata</taxon>
        <taxon>Perkinsozoa</taxon>
        <taxon>Perkinsea</taxon>
        <taxon>Perkinsida</taxon>
        <taxon>Perkinsidae</taxon>
        <taxon>Perkinsus</taxon>
    </lineage>
</organism>
<dbReference type="EMBL" id="GG673921">
    <property type="protein sequence ID" value="EER14724.1"/>
    <property type="molecule type" value="Genomic_DNA"/>
</dbReference>
<dbReference type="RefSeq" id="XP_002782928.1">
    <property type="nucleotide sequence ID" value="XM_002782882.1"/>
</dbReference>
<feature type="compositionally biased region" description="Acidic residues" evidence="3">
    <location>
        <begin position="54"/>
        <end position="65"/>
    </location>
</feature>
<protein>
    <submittedName>
        <fullName evidence="4">Uncharacterized protein</fullName>
    </submittedName>
</protein>
<dbReference type="InParanoid" id="C5KL51"/>
<dbReference type="Proteomes" id="UP000007800">
    <property type="component" value="Unassembled WGS sequence"/>
</dbReference>
<evidence type="ECO:0000256" key="2">
    <source>
        <dbReference type="ARBA" id="ARBA00022737"/>
    </source>
</evidence>
<dbReference type="OrthoDB" id="4869960at2759"/>
<evidence type="ECO:0000313" key="4">
    <source>
        <dbReference type="EMBL" id="EER14724.1"/>
    </source>
</evidence>
<evidence type="ECO:0000256" key="3">
    <source>
        <dbReference type="SAM" id="MobiDB-lite"/>
    </source>
</evidence>
<evidence type="ECO:0000313" key="5">
    <source>
        <dbReference type="Proteomes" id="UP000007800"/>
    </source>
</evidence>
<sequence length="242" mass="27251">MNGEGIYAFDVDAPNEPLGPPFKGHANFRTVKEVSLVGLNQEYVASDIARPDQSDDDEDDDDDDEYVSRHPVDPRLAFVGFGADRDVVNCVQQHPSELCVATSGFEDDIKLWRLGSPRQKPTLRALRRACHANAAPAQLDRFLDFPVVAMMRLLDQRVRDGTIHDEDDDDIEGDEEELLARSQLRRLLFSWRAYVLRLAPMMMSCPMPEVALVSQEVLERTRRVAIKAISVPPQTQPDDGHV</sequence>
<keyword evidence="2" id="KW-0677">Repeat</keyword>
<dbReference type="GO" id="GO:0080008">
    <property type="term" value="C:Cul4-RING E3 ubiquitin ligase complex"/>
    <property type="evidence" value="ECO:0007669"/>
    <property type="project" value="TreeGrafter"/>
</dbReference>
<accession>C5KL51</accession>
<dbReference type="AlphaFoldDB" id="C5KL51"/>
<gene>
    <name evidence="4" type="ORF">Pmar_PMAR015248</name>
</gene>
<feature type="region of interest" description="Disordered" evidence="3">
    <location>
        <begin position="46"/>
        <end position="69"/>
    </location>
</feature>
<dbReference type="InterPro" id="IPR045151">
    <property type="entry name" value="DCAF8"/>
</dbReference>
<keyword evidence="1" id="KW-0853">WD repeat</keyword>
<keyword evidence="5" id="KW-1185">Reference proteome</keyword>
<proteinExistence type="predicted"/>
<name>C5KL51_PERM5</name>
<dbReference type="GeneID" id="9045911"/>
<reference evidence="4 5" key="1">
    <citation type="submission" date="2008-07" db="EMBL/GenBank/DDBJ databases">
        <authorList>
            <person name="El-Sayed N."/>
            <person name="Caler E."/>
            <person name="Inman J."/>
            <person name="Amedeo P."/>
            <person name="Hass B."/>
            <person name="Wortman J."/>
        </authorList>
    </citation>
    <scope>NUCLEOTIDE SEQUENCE [LARGE SCALE GENOMIC DNA]</scope>
    <source>
        <strain evidence="5">ATCC 50983 / TXsc</strain>
    </source>
</reference>
<dbReference type="PANTHER" id="PTHR15574">
    <property type="entry name" value="WD REPEAT DOMAIN-CONTAINING FAMILY"/>
    <property type="match status" value="1"/>
</dbReference>